<gene>
    <name evidence="2" type="ordered locus">Deipe_0190</name>
</gene>
<name>K9ZVY4_DEIPD</name>
<dbReference type="RefSeq" id="WP_015234104.1">
    <property type="nucleotide sequence ID" value="NC_019793.1"/>
</dbReference>
<dbReference type="OrthoDB" id="9793465at2"/>
<comment type="similarity">
    <text evidence="1">Belongs to the asp23 family.</text>
</comment>
<organism evidence="2 3">
    <name type="scientific">Deinococcus peraridilitoris (strain DSM 19664 / LMG 22246 / CIP 109416 / KR-200)</name>
    <dbReference type="NCBI Taxonomy" id="937777"/>
    <lineage>
        <taxon>Bacteria</taxon>
        <taxon>Thermotogati</taxon>
        <taxon>Deinococcota</taxon>
        <taxon>Deinococci</taxon>
        <taxon>Deinococcales</taxon>
        <taxon>Deinococcaceae</taxon>
        <taxon>Deinococcus</taxon>
    </lineage>
</organism>
<dbReference type="PANTHER" id="PTHR34297:SF2">
    <property type="entry name" value="ASP23_GLS24 FAMILY ENVELOPE STRESS RESPONSE PROTEIN"/>
    <property type="match status" value="1"/>
</dbReference>
<evidence type="ECO:0000313" key="2">
    <source>
        <dbReference type="EMBL" id="AFZ65793.1"/>
    </source>
</evidence>
<dbReference type="EMBL" id="CP003382">
    <property type="protein sequence ID" value="AFZ65793.1"/>
    <property type="molecule type" value="Genomic_DNA"/>
</dbReference>
<evidence type="ECO:0000256" key="1">
    <source>
        <dbReference type="ARBA" id="ARBA00005721"/>
    </source>
</evidence>
<evidence type="ECO:0000313" key="3">
    <source>
        <dbReference type="Proteomes" id="UP000010467"/>
    </source>
</evidence>
<dbReference type="PANTHER" id="PTHR34297">
    <property type="entry name" value="HYPOTHETICAL CYTOSOLIC PROTEIN-RELATED"/>
    <property type="match status" value="1"/>
</dbReference>
<sequence length="110" mass="11646">MNGHITITEAALASLIGLTAHEVPGVVGMSPANVREGILKVLGRAQAREGVVISRDDGRYSAELYVVVAYGVSIPTVARNITERVEHAAKTQAGIELARTRVHAVGVRHV</sequence>
<proteinExistence type="inferred from homology"/>
<accession>K9ZVY4</accession>
<dbReference type="PATRIC" id="fig|937777.3.peg.198"/>
<dbReference type="eggNOG" id="COG1302">
    <property type="taxonomic scope" value="Bacteria"/>
</dbReference>
<keyword evidence="3" id="KW-1185">Reference proteome</keyword>
<dbReference type="InterPro" id="IPR005531">
    <property type="entry name" value="Asp23"/>
</dbReference>
<dbReference type="Proteomes" id="UP000010467">
    <property type="component" value="Chromosome"/>
</dbReference>
<dbReference type="AlphaFoldDB" id="K9ZVY4"/>
<dbReference type="STRING" id="937777.Deipe_0190"/>
<reference evidence="3" key="1">
    <citation type="submission" date="2012-03" db="EMBL/GenBank/DDBJ databases">
        <title>Complete sequence of chromosome of Deinococcus peraridilitoris DSM 19664.</title>
        <authorList>
            <person name="Lucas S."/>
            <person name="Copeland A."/>
            <person name="Lapidus A."/>
            <person name="Glavina del Rio T."/>
            <person name="Dalin E."/>
            <person name="Tice H."/>
            <person name="Bruce D."/>
            <person name="Goodwin L."/>
            <person name="Pitluck S."/>
            <person name="Peters L."/>
            <person name="Mikhailova N."/>
            <person name="Lu M."/>
            <person name="Kyrpides N."/>
            <person name="Mavromatis K."/>
            <person name="Ivanova N."/>
            <person name="Brettin T."/>
            <person name="Detter J.C."/>
            <person name="Han C."/>
            <person name="Larimer F."/>
            <person name="Land M."/>
            <person name="Hauser L."/>
            <person name="Markowitz V."/>
            <person name="Cheng J.-F."/>
            <person name="Hugenholtz P."/>
            <person name="Woyke T."/>
            <person name="Wu D."/>
            <person name="Pukall R."/>
            <person name="Steenblock K."/>
            <person name="Brambilla E."/>
            <person name="Klenk H.-P."/>
            <person name="Eisen J.A."/>
        </authorList>
    </citation>
    <scope>NUCLEOTIDE SEQUENCE [LARGE SCALE GENOMIC DNA]</scope>
    <source>
        <strain evidence="3">DSM 19664 / LMG 22246 / CIP 109416 / KR-200</strain>
    </source>
</reference>
<evidence type="ECO:0008006" key="4">
    <source>
        <dbReference type="Google" id="ProtNLM"/>
    </source>
</evidence>
<dbReference type="HOGENOM" id="CLU_113198_2_3_0"/>
<protein>
    <recommendedName>
        <fullName evidence="4">Alkaline shock protein</fullName>
    </recommendedName>
</protein>
<dbReference type="KEGG" id="dpd:Deipe_0190"/>
<dbReference type="Pfam" id="PF03780">
    <property type="entry name" value="Asp23"/>
    <property type="match status" value="1"/>
</dbReference>